<feature type="transmembrane region" description="Helical" evidence="5">
    <location>
        <begin position="250"/>
        <end position="271"/>
    </location>
</feature>
<feature type="transmembrane region" description="Helical" evidence="5">
    <location>
        <begin position="124"/>
        <end position="143"/>
    </location>
</feature>
<feature type="domain" description="STAS" evidence="6">
    <location>
        <begin position="446"/>
        <end position="546"/>
    </location>
</feature>
<feature type="transmembrane region" description="Helical" evidence="5">
    <location>
        <begin position="380"/>
        <end position="411"/>
    </location>
</feature>
<dbReference type="Proteomes" id="UP000070355">
    <property type="component" value="Unassembled WGS sequence"/>
</dbReference>
<feature type="transmembrane region" description="Helical" evidence="5">
    <location>
        <begin position="200"/>
        <end position="221"/>
    </location>
</feature>
<dbReference type="PATRIC" id="fig|1379.3.peg.1095"/>
<dbReference type="CDD" id="cd07042">
    <property type="entry name" value="STAS_SulP_like_sulfate_transporter"/>
    <property type="match status" value="1"/>
</dbReference>
<dbReference type="InterPro" id="IPR036513">
    <property type="entry name" value="STAS_dom_sf"/>
</dbReference>
<accession>A0A133ZVT1</accession>
<dbReference type="InterPro" id="IPR011547">
    <property type="entry name" value="SLC26A/SulP_dom"/>
</dbReference>
<keyword evidence="3 5" id="KW-1133">Transmembrane helix</keyword>
<comment type="caution">
    <text evidence="7">The sequence shown here is derived from an EMBL/GenBank/DDBJ whole genome shotgun (WGS) entry which is preliminary data.</text>
</comment>
<dbReference type="SUPFAM" id="SSF52091">
    <property type="entry name" value="SpoIIaa-like"/>
    <property type="match status" value="1"/>
</dbReference>
<dbReference type="STRING" id="1379.HMPREF3186_01110"/>
<evidence type="ECO:0000256" key="5">
    <source>
        <dbReference type="SAM" id="Phobius"/>
    </source>
</evidence>
<dbReference type="GO" id="GO:0055085">
    <property type="term" value="P:transmembrane transport"/>
    <property type="evidence" value="ECO:0007669"/>
    <property type="project" value="InterPro"/>
</dbReference>
<feature type="transmembrane region" description="Helical" evidence="5">
    <location>
        <begin position="346"/>
        <end position="368"/>
    </location>
</feature>
<feature type="transmembrane region" description="Helical" evidence="5">
    <location>
        <begin position="291"/>
        <end position="309"/>
    </location>
</feature>
<dbReference type="GO" id="GO:0016020">
    <property type="term" value="C:membrane"/>
    <property type="evidence" value="ECO:0007669"/>
    <property type="project" value="UniProtKB-SubCell"/>
</dbReference>
<evidence type="ECO:0000256" key="3">
    <source>
        <dbReference type="ARBA" id="ARBA00022989"/>
    </source>
</evidence>
<name>A0A133ZVT1_9BACL</name>
<evidence type="ECO:0000313" key="8">
    <source>
        <dbReference type="Proteomes" id="UP000070355"/>
    </source>
</evidence>
<evidence type="ECO:0000256" key="4">
    <source>
        <dbReference type="ARBA" id="ARBA00023136"/>
    </source>
</evidence>
<dbReference type="OrthoDB" id="9771198at2"/>
<feature type="transmembrane region" description="Helical" evidence="5">
    <location>
        <begin position="321"/>
        <end position="340"/>
    </location>
</feature>
<comment type="subcellular location">
    <subcellularLocation>
        <location evidence="1">Membrane</location>
        <topology evidence="1">Multi-pass membrane protein</topology>
    </subcellularLocation>
</comment>
<evidence type="ECO:0000259" key="6">
    <source>
        <dbReference type="PROSITE" id="PS50801"/>
    </source>
</evidence>
<gene>
    <name evidence="7" type="ORF">HMPREF3186_01110</name>
</gene>
<evidence type="ECO:0000313" key="7">
    <source>
        <dbReference type="EMBL" id="KXB59547.1"/>
    </source>
</evidence>
<protein>
    <submittedName>
        <fullName evidence="7">Sulfate permease</fullName>
    </submittedName>
</protein>
<feature type="transmembrane region" description="Helical" evidence="5">
    <location>
        <begin position="175"/>
        <end position="194"/>
    </location>
</feature>
<dbReference type="RefSeq" id="WP_060914258.1">
    <property type="nucleotide sequence ID" value="NZ_KQ959961.1"/>
</dbReference>
<organism evidence="7 8">
    <name type="scientific">Gemella haemolysans</name>
    <dbReference type="NCBI Taxonomy" id="1379"/>
    <lineage>
        <taxon>Bacteria</taxon>
        <taxon>Bacillati</taxon>
        <taxon>Bacillota</taxon>
        <taxon>Bacilli</taxon>
        <taxon>Bacillales</taxon>
        <taxon>Gemellaceae</taxon>
        <taxon>Gemella</taxon>
    </lineage>
</organism>
<dbReference type="InterPro" id="IPR001902">
    <property type="entry name" value="SLC26A/SulP_fam"/>
</dbReference>
<dbReference type="Gene3D" id="3.30.750.24">
    <property type="entry name" value="STAS domain"/>
    <property type="match status" value="1"/>
</dbReference>
<dbReference type="PANTHER" id="PTHR11814">
    <property type="entry name" value="SULFATE TRANSPORTER"/>
    <property type="match status" value="1"/>
</dbReference>
<proteinExistence type="predicted"/>
<dbReference type="AlphaFoldDB" id="A0A133ZVT1"/>
<dbReference type="EMBL" id="LSDC01000071">
    <property type="protein sequence ID" value="KXB59547.1"/>
    <property type="molecule type" value="Genomic_DNA"/>
</dbReference>
<sequence length="555" mass="59888">MNSFKYLKPKLFSVMKNYTKEQCLKDIIAGLIVAVIALPLSIALAIASGVNPEQGLYTAIIAGFFISFLGGSRVQIGGPTAAFVVIIYGIIAEHGIAGLTVATLMAGVMLILMGIFHFGDLIKFIPKTITIGFTLGIAMGIVVGQVKDFLGLSMGAVPAEFVGKLVAYGHNIKSISFVTLAIGLLAILIQIFWPKVSKKIPGSLIAILITTFLVAIFKLPVKTIGDLYTIKAGLPSFTMPTISFSLIREMILPAFTIAILAAIESLLSAVVSDGMTGSKHKSNAELVAQGVGNFMSALFGGIPATGAIARTAANVKNGGRTPVAGMVHAFTLLLILLFLMPYASYIPMSCLAAILIIVGYNMSGWRICVRMVKTAPKSDIAVLIITFLLTLFFDLVIAIEFGMVLAAFLFLKRMSDIAEVRQWTYKGSSDDDKLSEEVDLKYVPKNTIVYEIFGALFFGAANVFTNFEHGEGKNVLIIRMRNVPVMDISGLEVLEEILEICQKRGLTLILSHVNEQPYHVMEKAGFIEKIGKKNICENIDASLERAEKLGKTQGV</sequence>
<evidence type="ECO:0000256" key="2">
    <source>
        <dbReference type="ARBA" id="ARBA00022692"/>
    </source>
</evidence>
<dbReference type="PROSITE" id="PS50801">
    <property type="entry name" value="STAS"/>
    <property type="match status" value="1"/>
</dbReference>
<keyword evidence="4 5" id="KW-0472">Membrane</keyword>
<evidence type="ECO:0000256" key="1">
    <source>
        <dbReference type="ARBA" id="ARBA00004141"/>
    </source>
</evidence>
<dbReference type="Pfam" id="PF01740">
    <property type="entry name" value="STAS"/>
    <property type="match status" value="1"/>
</dbReference>
<feature type="transmembrane region" description="Helical" evidence="5">
    <location>
        <begin position="27"/>
        <end position="48"/>
    </location>
</feature>
<feature type="transmembrane region" description="Helical" evidence="5">
    <location>
        <begin position="82"/>
        <end position="112"/>
    </location>
</feature>
<keyword evidence="2 5" id="KW-0812">Transmembrane</keyword>
<dbReference type="InterPro" id="IPR002645">
    <property type="entry name" value="STAS_dom"/>
</dbReference>
<dbReference type="Pfam" id="PF00916">
    <property type="entry name" value="Sulfate_transp"/>
    <property type="match status" value="1"/>
</dbReference>
<reference evidence="8" key="1">
    <citation type="submission" date="2016-01" db="EMBL/GenBank/DDBJ databases">
        <authorList>
            <person name="Mitreva M."/>
            <person name="Pepin K.H."/>
            <person name="Mihindukulasuriya K.A."/>
            <person name="Fulton R."/>
            <person name="Fronick C."/>
            <person name="O'Laughlin M."/>
            <person name="Miner T."/>
            <person name="Herter B."/>
            <person name="Rosa B.A."/>
            <person name="Cordes M."/>
            <person name="Tomlinson C."/>
            <person name="Wollam A."/>
            <person name="Palsikar V.B."/>
            <person name="Mardis E.R."/>
            <person name="Wilson R.K."/>
        </authorList>
    </citation>
    <scope>NUCLEOTIDE SEQUENCE [LARGE SCALE GENOMIC DNA]</scope>
    <source>
        <strain evidence="8">DNF01167</strain>
    </source>
</reference>